<dbReference type="OrthoDB" id="9786919at2"/>
<keyword evidence="10" id="KW-0067">ATP-binding</keyword>
<keyword evidence="5" id="KW-0597">Phosphoprotein</keyword>
<reference evidence="17 18" key="1">
    <citation type="submission" date="2018-01" db="EMBL/GenBank/DDBJ databases">
        <authorList>
            <person name="Gaut B.S."/>
            <person name="Morton B.R."/>
            <person name="Clegg M.T."/>
            <person name="Duvall M.R."/>
        </authorList>
    </citation>
    <scope>NUCLEOTIDE SEQUENCE [LARGE SCALE GENOMIC DNA]</scope>
    <source>
        <strain evidence="17">GP69</strain>
    </source>
</reference>
<dbReference type="InterPro" id="IPR003661">
    <property type="entry name" value="HisK_dim/P_dom"/>
</dbReference>
<dbReference type="Pfam" id="PF00672">
    <property type="entry name" value="HAMP"/>
    <property type="match status" value="1"/>
</dbReference>
<evidence type="ECO:0000256" key="3">
    <source>
        <dbReference type="ARBA" id="ARBA00012438"/>
    </source>
</evidence>
<dbReference type="InterPro" id="IPR003594">
    <property type="entry name" value="HATPase_dom"/>
</dbReference>
<dbReference type="RefSeq" id="WP_103242077.1">
    <property type="nucleotide sequence ID" value="NZ_JANJZD010000043.1"/>
</dbReference>
<evidence type="ECO:0000256" key="12">
    <source>
        <dbReference type="ARBA" id="ARBA00023012"/>
    </source>
</evidence>
<gene>
    <name evidence="17" type="primary">phoR_16</name>
    <name evidence="17" type="ORF">AMURIS_04861</name>
</gene>
<dbReference type="InterPro" id="IPR036890">
    <property type="entry name" value="HATPase_C_sf"/>
</dbReference>
<evidence type="ECO:0000256" key="8">
    <source>
        <dbReference type="ARBA" id="ARBA00022741"/>
    </source>
</evidence>
<dbReference type="CDD" id="cd00082">
    <property type="entry name" value="HisKA"/>
    <property type="match status" value="1"/>
</dbReference>
<evidence type="ECO:0000259" key="15">
    <source>
        <dbReference type="PROSITE" id="PS50109"/>
    </source>
</evidence>
<sequence length="469" mass="52831">MKLGAKIIVSIMIFFSVMFLFGGYVLISYFYEVTMEREVEGAIEQYQYNKFVVQASLITRGEDWFAGAADGQYDISSMAPDMNGTVAFLAEDGSVLFSDFPAKTEFSVLFSEAEQNMVNYRFMKINNRTFLLTIGIVAHGEISVYLITGVDVEKIQNQQAQIIRKFGAVYATAVSMGIFLIFGISFFITRPIKQLTAATKEIAEGNYGERVAVSGSDEVSQLARNFNRMTEAVHEKVQELSDSARQKEDFVANFAHELKTPLTSIIGYVDRIYKKELPREEQKKAAWHIWNEGMRLEALSLKLMDLTILNHKDFCLQEVKTDLLFQELTADVEYLMDAKGVSLDCTVEPAYIEVEYDLFKTLFLNLLDNAVKAGAKHIRVIGIVEKMAEGTCFIMQVNDDGTGIPKKEIKRITEAFYMVDKSRSRKQHGAGIGLALSDKIAQIHGSRLEFESDGRNGTSVRLCLNCRED</sequence>
<proteinExistence type="predicted"/>
<dbReference type="GO" id="GO:0005524">
    <property type="term" value="F:ATP binding"/>
    <property type="evidence" value="ECO:0007669"/>
    <property type="project" value="UniProtKB-KW"/>
</dbReference>
<evidence type="ECO:0000256" key="1">
    <source>
        <dbReference type="ARBA" id="ARBA00000085"/>
    </source>
</evidence>
<dbReference type="InterPro" id="IPR036097">
    <property type="entry name" value="HisK_dim/P_sf"/>
</dbReference>
<keyword evidence="4" id="KW-1003">Cell membrane</keyword>
<dbReference type="Gene3D" id="3.30.565.10">
    <property type="entry name" value="Histidine kinase-like ATPase, C-terminal domain"/>
    <property type="match status" value="1"/>
</dbReference>
<dbReference type="AlphaFoldDB" id="A0A2K4ZNQ1"/>
<dbReference type="PROSITE" id="PS50885">
    <property type="entry name" value="HAMP"/>
    <property type="match status" value="1"/>
</dbReference>
<dbReference type="SUPFAM" id="SSF47384">
    <property type="entry name" value="Homodimeric domain of signal transducing histidine kinase"/>
    <property type="match status" value="1"/>
</dbReference>
<feature type="transmembrane region" description="Helical" evidence="14">
    <location>
        <begin position="129"/>
        <end position="147"/>
    </location>
</feature>
<dbReference type="PANTHER" id="PTHR45528:SF1">
    <property type="entry name" value="SENSOR HISTIDINE KINASE CPXA"/>
    <property type="match status" value="1"/>
</dbReference>
<dbReference type="SMART" id="SM00387">
    <property type="entry name" value="HATPase_c"/>
    <property type="match status" value="1"/>
</dbReference>
<dbReference type="CDD" id="cd06225">
    <property type="entry name" value="HAMP"/>
    <property type="match status" value="1"/>
</dbReference>
<dbReference type="InterPro" id="IPR050398">
    <property type="entry name" value="HssS/ArlS-like"/>
</dbReference>
<dbReference type="Pfam" id="PF02518">
    <property type="entry name" value="HATPase_c"/>
    <property type="match status" value="1"/>
</dbReference>
<evidence type="ECO:0000256" key="13">
    <source>
        <dbReference type="ARBA" id="ARBA00023136"/>
    </source>
</evidence>
<organism evidence="17 18">
    <name type="scientific">Acetatifactor muris</name>
    <dbReference type="NCBI Taxonomy" id="879566"/>
    <lineage>
        <taxon>Bacteria</taxon>
        <taxon>Bacillati</taxon>
        <taxon>Bacillota</taxon>
        <taxon>Clostridia</taxon>
        <taxon>Lachnospirales</taxon>
        <taxon>Lachnospiraceae</taxon>
        <taxon>Acetatifactor</taxon>
    </lineage>
</organism>
<dbReference type="SUPFAM" id="SSF55874">
    <property type="entry name" value="ATPase domain of HSP90 chaperone/DNA topoisomerase II/histidine kinase"/>
    <property type="match status" value="1"/>
</dbReference>
<name>A0A2K4ZNQ1_9FIRM</name>
<evidence type="ECO:0000256" key="5">
    <source>
        <dbReference type="ARBA" id="ARBA00022553"/>
    </source>
</evidence>
<dbReference type="SMART" id="SM00388">
    <property type="entry name" value="HisKA"/>
    <property type="match status" value="1"/>
</dbReference>
<dbReference type="InterPro" id="IPR004358">
    <property type="entry name" value="Sig_transdc_His_kin-like_C"/>
</dbReference>
<dbReference type="Pfam" id="PF00512">
    <property type="entry name" value="HisKA"/>
    <property type="match status" value="1"/>
</dbReference>
<evidence type="ECO:0000256" key="4">
    <source>
        <dbReference type="ARBA" id="ARBA00022475"/>
    </source>
</evidence>
<dbReference type="InterPro" id="IPR003660">
    <property type="entry name" value="HAMP_dom"/>
</dbReference>
<keyword evidence="13 14" id="KW-0472">Membrane</keyword>
<dbReference type="PANTHER" id="PTHR45528">
    <property type="entry name" value="SENSOR HISTIDINE KINASE CPXA"/>
    <property type="match status" value="1"/>
</dbReference>
<dbReference type="PROSITE" id="PS50109">
    <property type="entry name" value="HIS_KIN"/>
    <property type="match status" value="1"/>
</dbReference>
<dbReference type="EMBL" id="OFSM01000039">
    <property type="protein sequence ID" value="SOY32108.1"/>
    <property type="molecule type" value="Genomic_DNA"/>
</dbReference>
<dbReference type="SMART" id="SM00304">
    <property type="entry name" value="HAMP"/>
    <property type="match status" value="1"/>
</dbReference>
<evidence type="ECO:0000256" key="11">
    <source>
        <dbReference type="ARBA" id="ARBA00022989"/>
    </source>
</evidence>
<keyword evidence="7 14" id="KW-0812">Transmembrane</keyword>
<evidence type="ECO:0000256" key="9">
    <source>
        <dbReference type="ARBA" id="ARBA00022777"/>
    </source>
</evidence>
<dbReference type="Gene3D" id="1.10.287.130">
    <property type="match status" value="1"/>
</dbReference>
<comment type="subcellular location">
    <subcellularLocation>
        <location evidence="2">Cell membrane</location>
        <topology evidence="2">Multi-pass membrane protein</topology>
    </subcellularLocation>
</comment>
<evidence type="ECO:0000256" key="2">
    <source>
        <dbReference type="ARBA" id="ARBA00004651"/>
    </source>
</evidence>
<evidence type="ECO:0000256" key="6">
    <source>
        <dbReference type="ARBA" id="ARBA00022679"/>
    </source>
</evidence>
<evidence type="ECO:0000313" key="18">
    <source>
        <dbReference type="Proteomes" id="UP000236311"/>
    </source>
</evidence>
<evidence type="ECO:0000256" key="10">
    <source>
        <dbReference type="ARBA" id="ARBA00022840"/>
    </source>
</evidence>
<dbReference type="CDD" id="cd00075">
    <property type="entry name" value="HATPase"/>
    <property type="match status" value="1"/>
</dbReference>
<accession>A0A2K4ZNQ1</accession>
<comment type="catalytic activity">
    <reaction evidence="1">
        <text>ATP + protein L-histidine = ADP + protein N-phospho-L-histidine.</text>
        <dbReference type="EC" id="2.7.13.3"/>
    </reaction>
</comment>
<keyword evidence="9" id="KW-0418">Kinase</keyword>
<protein>
    <recommendedName>
        <fullName evidence="3">histidine kinase</fullName>
        <ecNumber evidence="3">2.7.13.3</ecNumber>
    </recommendedName>
</protein>
<dbReference type="GO" id="GO:0000155">
    <property type="term" value="F:phosphorelay sensor kinase activity"/>
    <property type="evidence" value="ECO:0007669"/>
    <property type="project" value="InterPro"/>
</dbReference>
<keyword evidence="6 17" id="KW-0808">Transferase</keyword>
<keyword evidence="12" id="KW-0902">Two-component regulatory system</keyword>
<feature type="domain" description="HAMP" evidence="16">
    <location>
        <begin position="186"/>
        <end position="238"/>
    </location>
</feature>
<evidence type="ECO:0000256" key="14">
    <source>
        <dbReference type="SAM" id="Phobius"/>
    </source>
</evidence>
<dbReference type="EC" id="2.7.13.3" evidence="3"/>
<evidence type="ECO:0000313" key="17">
    <source>
        <dbReference type="EMBL" id="SOY32108.1"/>
    </source>
</evidence>
<feature type="transmembrane region" description="Helical" evidence="14">
    <location>
        <begin position="168"/>
        <end position="188"/>
    </location>
</feature>
<feature type="domain" description="Histidine kinase" evidence="15">
    <location>
        <begin position="253"/>
        <end position="468"/>
    </location>
</feature>
<keyword evidence="8" id="KW-0547">Nucleotide-binding</keyword>
<dbReference type="GO" id="GO:0005886">
    <property type="term" value="C:plasma membrane"/>
    <property type="evidence" value="ECO:0007669"/>
    <property type="project" value="UniProtKB-SubCell"/>
</dbReference>
<dbReference type="SUPFAM" id="SSF158472">
    <property type="entry name" value="HAMP domain-like"/>
    <property type="match status" value="1"/>
</dbReference>
<keyword evidence="11 14" id="KW-1133">Transmembrane helix</keyword>
<evidence type="ECO:0000259" key="16">
    <source>
        <dbReference type="PROSITE" id="PS50885"/>
    </source>
</evidence>
<evidence type="ECO:0000256" key="7">
    <source>
        <dbReference type="ARBA" id="ARBA00022692"/>
    </source>
</evidence>
<dbReference type="InterPro" id="IPR005467">
    <property type="entry name" value="His_kinase_dom"/>
</dbReference>
<keyword evidence="18" id="KW-1185">Reference proteome</keyword>
<dbReference type="PRINTS" id="PR00344">
    <property type="entry name" value="BCTRLSENSOR"/>
</dbReference>
<dbReference type="Proteomes" id="UP000236311">
    <property type="component" value="Unassembled WGS sequence"/>
</dbReference>
<feature type="transmembrane region" description="Helical" evidence="14">
    <location>
        <begin position="7"/>
        <end position="31"/>
    </location>
</feature>
<dbReference type="Gene3D" id="6.10.340.10">
    <property type="match status" value="1"/>
</dbReference>